<proteinExistence type="predicted"/>
<reference evidence="1 2" key="1">
    <citation type="submission" date="2018-10" db="EMBL/GenBank/DDBJ databases">
        <title>Sequencing the genomes of 1000 actinobacteria strains.</title>
        <authorList>
            <person name="Klenk H.-P."/>
        </authorList>
    </citation>
    <scope>NUCLEOTIDE SEQUENCE [LARGE SCALE GENOMIC DNA]</scope>
    <source>
        <strain evidence="1 2">DSM 43911</strain>
    </source>
</reference>
<keyword evidence="2" id="KW-1185">Reference proteome</keyword>
<dbReference type="Pfam" id="PF13830">
    <property type="entry name" value="DUF4192"/>
    <property type="match status" value="1"/>
</dbReference>
<name>A0A495XD75_9PSEU</name>
<organism evidence="1 2">
    <name type="scientific">Saccharothrix variisporea</name>
    <dbReference type="NCBI Taxonomy" id="543527"/>
    <lineage>
        <taxon>Bacteria</taxon>
        <taxon>Bacillati</taxon>
        <taxon>Actinomycetota</taxon>
        <taxon>Actinomycetes</taxon>
        <taxon>Pseudonocardiales</taxon>
        <taxon>Pseudonocardiaceae</taxon>
        <taxon>Saccharothrix</taxon>
    </lineage>
</organism>
<dbReference type="EMBL" id="RBXR01000001">
    <property type="protein sequence ID" value="RKT69488.1"/>
    <property type="molecule type" value="Genomic_DNA"/>
</dbReference>
<gene>
    <name evidence="1" type="ORF">DFJ66_2718</name>
</gene>
<sequence>MSRGNRTTAALTLDPDDILLNRAAVILSLARANDKAKADPNSPGGISTRRANFNLVDTHVQRAATRTERLSDFEVAHLILALTDNLVHDCCLSFATGEYAEAAEKLWIELITTTPRPARVNPAALLAMSAFIQGDHSLTAAALAHLDDTAPGHPVANLLRPGHALVSQEDLRRTAEESHQLIQYL</sequence>
<evidence type="ECO:0000313" key="2">
    <source>
        <dbReference type="Proteomes" id="UP000272729"/>
    </source>
</evidence>
<accession>A0A495XD75</accession>
<protein>
    <submittedName>
        <fullName evidence="1">Uncharacterized protein DUF4192</fullName>
    </submittedName>
</protein>
<dbReference type="AlphaFoldDB" id="A0A495XD75"/>
<dbReference type="RefSeq" id="WP_246029738.1">
    <property type="nucleotide sequence ID" value="NZ_JBIUBA010000002.1"/>
</dbReference>
<dbReference type="Proteomes" id="UP000272729">
    <property type="component" value="Unassembled WGS sequence"/>
</dbReference>
<evidence type="ECO:0000313" key="1">
    <source>
        <dbReference type="EMBL" id="RKT69488.1"/>
    </source>
</evidence>
<dbReference type="InterPro" id="IPR025447">
    <property type="entry name" value="DUF4192"/>
</dbReference>
<comment type="caution">
    <text evidence="1">The sequence shown here is derived from an EMBL/GenBank/DDBJ whole genome shotgun (WGS) entry which is preliminary data.</text>
</comment>